<reference evidence="1" key="1">
    <citation type="submission" date="2021-05" db="EMBL/GenBank/DDBJ databases">
        <authorList>
            <person name="Alioto T."/>
            <person name="Alioto T."/>
            <person name="Gomez Garrido J."/>
        </authorList>
    </citation>
    <scope>NUCLEOTIDE SEQUENCE</scope>
</reference>
<organism evidence="1">
    <name type="scientific">Cacopsylla melanoneura</name>
    <dbReference type="NCBI Taxonomy" id="428564"/>
    <lineage>
        <taxon>Eukaryota</taxon>
        <taxon>Metazoa</taxon>
        <taxon>Ecdysozoa</taxon>
        <taxon>Arthropoda</taxon>
        <taxon>Hexapoda</taxon>
        <taxon>Insecta</taxon>
        <taxon>Pterygota</taxon>
        <taxon>Neoptera</taxon>
        <taxon>Paraneoptera</taxon>
        <taxon>Hemiptera</taxon>
        <taxon>Sternorrhyncha</taxon>
        <taxon>Psylloidea</taxon>
        <taxon>Psyllidae</taxon>
        <taxon>Psyllinae</taxon>
        <taxon>Cacopsylla</taxon>
    </lineage>
</organism>
<dbReference type="EMBL" id="HBUF01102668">
    <property type="protein sequence ID" value="CAG6638441.1"/>
    <property type="molecule type" value="Transcribed_RNA"/>
</dbReference>
<protein>
    <submittedName>
        <fullName evidence="1">Uncharacterized protein</fullName>
    </submittedName>
</protein>
<accession>A0A8D8QVQ6</accession>
<proteinExistence type="predicted"/>
<sequence length="119" mass="13622">MYNFVRVVTACSCLQTLLLSHTYYTQGTKNSHNFFFSPMRTKKEKGKYGGIFESIDTTREKKSHTGSARDFFLSTGAAGETEQYKCPVKTSVESLLFFRKKVKKSEKRKRERTTPTAAL</sequence>
<dbReference type="AlphaFoldDB" id="A0A8D8QVQ6"/>
<name>A0A8D8QVQ6_9HEMI</name>
<evidence type="ECO:0000313" key="1">
    <source>
        <dbReference type="EMBL" id="CAG6638441.1"/>
    </source>
</evidence>